<dbReference type="GO" id="GO:0015099">
    <property type="term" value="F:nickel cation transmembrane transporter activity"/>
    <property type="evidence" value="ECO:0007669"/>
    <property type="project" value="TreeGrafter"/>
</dbReference>
<sequence length="195" mass="20416">MRDWKAGVAVLGVCAALSHLLMLWIFVTIGSHAASHWPPARLLPWCQFLSAILTTGVAIWLLIQTLRPVDNQVAAESDGDSPSWSDEARTMRSLMQMALVGIMSGITPCPLTVGVLLGSSQAGSLGLGSTVITGLGAGLALAMTGFGVATAWAVTKASPHLKNPSLIRLIISLVSCAVLLVLAAYMATQGWRALQ</sequence>
<keyword evidence="1" id="KW-1133">Transmembrane helix</keyword>
<dbReference type="GO" id="GO:0005886">
    <property type="term" value="C:plasma membrane"/>
    <property type="evidence" value="ECO:0007669"/>
    <property type="project" value="UniProtKB-SubCell"/>
</dbReference>
<dbReference type="PANTHER" id="PTHR40659">
    <property type="entry name" value="NICKEL/COBALT EFFLUX SYSTEM RCNA"/>
    <property type="match status" value="1"/>
</dbReference>
<evidence type="ECO:0000259" key="2">
    <source>
        <dbReference type="Pfam" id="PF13386"/>
    </source>
</evidence>
<dbReference type="Proteomes" id="UP000321577">
    <property type="component" value="Unassembled WGS sequence"/>
</dbReference>
<gene>
    <name evidence="3" type="ORF">BGE01nite_37260</name>
</gene>
<dbReference type="GO" id="GO:0010045">
    <property type="term" value="P:response to nickel cation"/>
    <property type="evidence" value="ECO:0007669"/>
    <property type="project" value="TreeGrafter"/>
</dbReference>
<feature type="transmembrane region" description="Helical" evidence="1">
    <location>
        <begin position="7"/>
        <end position="30"/>
    </location>
</feature>
<dbReference type="GO" id="GO:0006824">
    <property type="term" value="P:cobalt ion transport"/>
    <property type="evidence" value="ECO:0007669"/>
    <property type="project" value="UniProtKB-KW"/>
</dbReference>
<dbReference type="GO" id="GO:0046583">
    <property type="term" value="F:monoatomic cation efflux transmembrane transporter activity"/>
    <property type="evidence" value="ECO:0007669"/>
    <property type="project" value="TreeGrafter"/>
</dbReference>
<dbReference type="InterPro" id="IPR051224">
    <property type="entry name" value="NiCoT_RcnA"/>
</dbReference>
<evidence type="ECO:0000313" key="3">
    <source>
        <dbReference type="EMBL" id="GEP44435.1"/>
    </source>
</evidence>
<feature type="transmembrane region" description="Helical" evidence="1">
    <location>
        <begin position="98"/>
        <end position="119"/>
    </location>
</feature>
<feature type="transmembrane region" description="Helical" evidence="1">
    <location>
        <begin position="131"/>
        <end position="154"/>
    </location>
</feature>
<organism evidence="3 4">
    <name type="scientific">Brevifollis gellanilyticus</name>
    <dbReference type="NCBI Taxonomy" id="748831"/>
    <lineage>
        <taxon>Bacteria</taxon>
        <taxon>Pseudomonadati</taxon>
        <taxon>Verrucomicrobiota</taxon>
        <taxon>Verrucomicrobiia</taxon>
        <taxon>Verrucomicrobiales</taxon>
        <taxon>Verrucomicrobiaceae</taxon>
    </lineage>
</organism>
<proteinExistence type="predicted"/>
<feature type="domain" description="Urease accessory protein UreH-like transmembrane" evidence="2">
    <location>
        <begin position="25"/>
        <end position="163"/>
    </location>
</feature>
<dbReference type="EMBL" id="BKAG01000030">
    <property type="protein sequence ID" value="GEP44435.1"/>
    <property type="molecule type" value="Genomic_DNA"/>
</dbReference>
<accession>A0A512MCH8</accession>
<dbReference type="GO" id="GO:0032025">
    <property type="term" value="P:response to cobalt ion"/>
    <property type="evidence" value="ECO:0007669"/>
    <property type="project" value="TreeGrafter"/>
</dbReference>
<reference evidence="3 4" key="1">
    <citation type="submission" date="2019-07" db="EMBL/GenBank/DDBJ databases">
        <title>Whole genome shotgun sequence of Brevifollis gellanilyticus NBRC 108608.</title>
        <authorList>
            <person name="Hosoyama A."/>
            <person name="Uohara A."/>
            <person name="Ohji S."/>
            <person name="Ichikawa N."/>
        </authorList>
    </citation>
    <scope>NUCLEOTIDE SEQUENCE [LARGE SCALE GENOMIC DNA]</scope>
    <source>
        <strain evidence="3 4">NBRC 108608</strain>
    </source>
</reference>
<comment type="caution">
    <text evidence="3">The sequence shown here is derived from an EMBL/GenBank/DDBJ whole genome shotgun (WGS) entry which is preliminary data.</text>
</comment>
<dbReference type="AlphaFoldDB" id="A0A512MCH8"/>
<feature type="transmembrane region" description="Helical" evidence="1">
    <location>
        <begin position="42"/>
        <end position="63"/>
    </location>
</feature>
<evidence type="ECO:0000256" key="1">
    <source>
        <dbReference type="SAM" id="Phobius"/>
    </source>
</evidence>
<dbReference type="Pfam" id="PF13386">
    <property type="entry name" value="DsbD_2"/>
    <property type="match status" value="1"/>
</dbReference>
<dbReference type="PANTHER" id="PTHR40659:SF1">
    <property type="entry name" value="NICKEL_COBALT EFFLUX SYSTEM RCNA"/>
    <property type="match status" value="1"/>
</dbReference>
<keyword evidence="4" id="KW-1185">Reference proteome</keyword>
<keyword evidence="1" id="KW-0472">Membrane</keyword>
<name>A0A512MCH8_9BACT</name>
<protein>
    <recommendedName>
        <fullName evidence="2">Urease accessory protein UreH-like transmembrane domain-containing protein</fullName>
    </recommendedName>
</protein>
<keyword evidence="1" id="KW-0812">Transmembrane</keyword>
<evidence type="ECO:0000313" key="4">
    <source>
        <dbReference type="Proteomes" id="UP000321577"/>
    </source>
</evidence>
<dbReference type="InterPro" id="IPR039447">
    <property type="entry name" value="UreH-like_TM_dom"/>
</dbReference>
<feature type="transmembrane region" description="Helical" evidence="1">
    <location>
        <begin position="166"/>
        <end position="187"/>
    </location>
</feature>